<dbReference type="RefSeq" id="WP_203535966.1">
    <property type="nucleotide sequence ID" value="NZ_JAESND010000001.1"/>
</dbReference>
<sequence>MKQAYRHVVAAGQMLAKGHHNGIAGLAAVMHKNQAIFANKLNPNNDANQLTLTEAAEITDRMQSPVIADALASLCGYVTVPLPEGHRSLRELSREFCLLAKECGDTGGEIARAEAPDSEWGEQLSPAERKRIEQHLRRLLTVGAGMLLQVG</sequence>
<gene>
    <name evidence="1" type="ORF">JMJ54_00340</name>
</gene>
<protein>
    <submittedName>
        <fullName evidence="1">Uncharacterized protein</fullName>
    </submittedName>
</protein>
<dbReference type="Proteomes" id="UP000809431">
    <property type="component" value="Unassembled WGS sequence"/>
</dbReference>
<keyword evidence="2" id="KW-1185">Reference proteome</keyword>
<evidence type="ECO:0000313" key="2">
    <source>
        <dbReference type="Proteomes" id="UP000809431"/>
    </source>
</evidence>
<accession>A0ABS2BFM5</accession>
<evidence type="ECO:0000313" key="1">
    <source>
        <dbReference type="EMBL" id="MBM3114260.1"/>
    </source>
</evidence>
<organism evidence="1 2">
    <name type="scientific">Jeongeupia naejangsanensis</name>
    <dbReference type="NCBI Taxonomy" id="613195"/>
    <lineage>
        <taxon>Bacteria</taxon>
        <taxon>Pseudomonadati</taxon>
        <taxon>Pseudomonadota</taxon>
        <taxon>Betaproteobacteria</taxon>
        <taxon>Neisseriales</taxon>
        <taxon>Chitinibacteraceae</taxon>
        <taxon>Jeongeupia</taxon>
    </lineage>
</organism>
<reference evidence="1 2" key="1">
    <citation type="submission" date="2021-01" db="EMBL/GenBank/DDBJ databases">
        <title>Draft Genome Sequence and Polyhydroxyalkanoate Biosynthetic Potential of Jeongeupia naejangsanensis Type Strain DSM 24253.</title>
        <authorList>
            <person name="Turrini P."/>
            <person name="Artuso I."/>
            <person name="Lugli G.A."/>
            <person name="Frangipani E."/>
            <person name="Ventura M."/>
            <person name="Visca P."/>
        </authorList>
    </citation>
    <scope>NUCLEOTIDE SEQUENCE [LARGE SCALE GENOMIC DNA]</scope>
    <source>
        <strain evidence="1 2">DSM 24253</strain>
    </source>
</reference>
<dbReference type="InterPro" id="IPR009679">
    <property type="entry name" value="Phage_186_CII-like"/>
</dbReference>
<dbReference type="Pfam" id="PF06892">
    <property type="entry name" value="Phage_CP76"/>
    <property type="match status" value="1"/>
</dbReference>
<name>A0ABS2BFM5_9NEIS</name>
<dbReference type="EMBL" id="JAESND010000001">
    <property type="protein sequence ID" value="MBM3114260.1"/>
    <property type="molecule type" value="Genomic_DNA"/>
</dbReference>
<proteinExistence type="predicted"/>
<comment type="caution">
    <text evidence="1">The sequence shown here is derived from an EMBL/GenBank/DDBJ whole genome shotgun (WGS) entry which is preliminary data.</text>
</comment>